<accession>A0A9D1P7U8</accession>
<feature type="signal peptide" evidence="2">
    <location>
        <begin position="1"/>
        <end position="24"/>
    </location>
</feature>
<organism evidence="3 4">
    <name type="scientific">Candidatus Ornithocaccomicrobium faecavium</name>
    <dbReference type="NCBI Taxonomy" id="2840890"/>
    <lineage>
        <taxon>Bacteria</taxon>
        <taxon>Bacillati</taxon>
        <taxon>Bacillota</taxon>
        <taxon>Clostridia</taxon>
        <taxon>Candidatus Ornithocaccomicrobium</taxon>
    </lineage>
</organism>
<feature type="chain" id="PRO_5038491808" evidence="2">
    <location>
        <begin position="25"/>
        <end position="541"/>
    </location>
</feature>
<name>A0A9D1P7U8_9FIRM</name>
<dbReference type="AlphaFoldDB" id="A0A9D1P7U8"/>
<reference evidence="3" key="1">
    <citation type="submission" date="2020-10" db="EMBL/GenBank/DDBJ databases">
        <authorList>
            <person name="Gilroy R."/>
        </authorList>
    </citation>
    <scope>NUCLEOTIDE SEQUENCE</scope>
    <source>
        <strain evidence="3">CHK183-6373</strain>
    </source>
</reference>
<gene>
    <name evidence="3" type="ORF">IAA64_09000</name>
</gene>
<evidence type="ECO:0000256" key="1">
    <source>
        <dbReference type="SAM" id="MobiDB-lite"/>
    </source>
</evidence>
<evidence type="ECO:0000313" key="4">
    <source>
        <dbReference type="Proteomes" id="UP000886884"/>
    </source>
</evidence>
<keyword evidence="2" id="KW-0732">Signal</keyword>
<reference evidence="3" key="2">
    <citation type="journal article" date="2021" name="PeerJ">
        <title>Extensive microbial diversity within the chicken gut microbiome revealed by metagenomics and culture.</title>
        <authorList>
            <person name="Gilroy R."/>
            <person name="Ravi A."/>
            <person name="Getino M."/>
            <person name="Pursley I."/>
            <person name="Horton D.L."/>
            <person name="Alikhan N.F."/>
            <person name="Baker D."/>
            <person name="Gharbi K."/>
            <person name="Hall N."/>
            <person name="Watson M."/>
            <person name="Adriaenssens E.M."/>
            <person name="Foster-Nyarko E."/>
            <person name="Jarju S."/>
            <person name="Secka A."/>
            <person name="Antonio M."/>
            <person name="Oren A."/>
            <person name="Chaudhuri R.R."/>
            <person name="La Ragione R."/>
            <person name="Hildebrand F."/>
            <person name="Pallen M.J."/>
        </authorList>
    </citation>
    <scope>NUCLEOTIDE SEQUENCE</scope>
    <source>
        <strain evidence="3">CHK183-6373</strain>
    </source>
</reference>
<dbReference type="Proteomes" id="UP000886884">
    <property type="component" value="Unassembled WGS sequence"/>
</dbReference>
<evidence type="ECO:0000313" key="3">
    <source>
        <dbReference type="EMBL" id="HIV28095.1"/>
    </source>
</evidence>
<dbReference type="EMBL" id="DVOT01000159">
    <property type="protein sequence ID" value="HIV28095.1"/>
    <property type="molecule type" value="Genomic_DNA"/>
</dbReference>
<proteinExistence type="predicted"/>
<comment type="caution">
    <text evidence="3">The sequence shown here is derived from an EMBL/GenBank/DDBJ whole genome shotgun (WGS) entry which is preliminary data.</text>
</comment>
<dbReference type="Gene3D" id="1.20.50.40">
    <property type="match status" value="2"/>
</dbReference>
<sequence>MKKISILALLLITLSLAVSFGAMGEEVCNHNFGQWNTRVPAGCETPGVQVRICSICGRVEEEAIPAKGHQFGNWNERVSATCTAPGIQVRICGGCGKVEEEAIPQLPHTEEILPGKAATCTEEGLTEGKRCSVCGEILVAQETIPANGHTEETLPGKAATCTEEGLTEGKQCSVCGEILVAQETIPASHVEEILPGKAATCTEEGLTEGKRCSVCGAILVAQETIPPTTGAHTWSAWTLVRAATCEKEGLEQRKCTVCGAVEEKTLPATEHRYTTQPAINPSCAIPGRTAGVYCATCGKVFVVAEQVPALGHNYSVEKHTNYNEYTCERCGNTYRTYHSAAPVEEKPSQNEPSMPSQESVPAKEEVAEEESMGEFQSIVFDEMNDAVPYQVERETILDASGAVQENLLSILPQPNEMGEYKLYQLHISFELLVQWQEEEITLVKFVMGNVELDIPMSLFETENLQWVLEDLQGEAIGYIITLNPQAVDQNGDEGCFVRMDAATQFGAYDITSIVPGLLLRQDGVETAVLASAVYVREDTIA</sequence>
<protein>
    <submittedName>
        <fullName evidence="3">Uncharacterized protein</fullName>
    </submittedName>
</protein>
<evidence type="ECO:0000256" key="2">
    <source>
        <dbReference type="SAM" id="SignalP"/>
    </source>
</evidence>
<feature type="region of interest" description="Disordered" evidence="1">
    <location>
        <begin position="341"/>
        <end position="364"/>
    </location>
</feature>
<feature type="compositionally biased region" description="Polar residues" evidence="1">
    <location>
        <begin position="349"/>
        <end position="359"/>
    </location>
</feature>